<name>A0A1H6V9E9_9MICO</name>
<reference evidence="3" key="1">
    <citation type="submission" date="2016-10" db="EMBL/GenBank/DDBJ databases">
        <authorList>
            <person name="Varghese N."/>
        </authorList>
    </citation>
    <scope>NUCLEOTIDE SEQUENCE [LARGE SCALE GENOMIC DNA]</scope>
    <source>
        <strain evidence="3">DSM 24868</strain>
    </source>
</reference>
<evidence type="ECO:0000313" key="2">
    <source>
        <dbReference type="EMBL" id="SEI96895.1"/>
    </source>
</evidence>
<feature type="domain" description="PLD phosphodiesterase" evidence="1">
    <location>
        <begin position="130"/>
        <end position="157"/>
    </location>
</feature>
<dbReference type="eggNOG" id="COG1502">
    <property type="taxonomic scope" value="Bacteria"/>
</dbReference>
<protein>
    <submittedName>
        <fullName evidence="2">Cardiolipin synthase</fullName>
    </submittedName>
</protein>
<dbReference type="GO" id="GO:0030572">
    <property type="term" value="F:phosphatidyltransferase activity"/>
    <property type="evidence" value="ECO:0007669"/>
    <property type="project" value="UniProtKB-ARBA"/>
</dbReference>
<gene>
    <name evidence="2" type="ORF">SAMN05421637_0587</name>
</gene>
<dbReference type="OrthoDB" id="9814092at2"/>
<sequence length="351" mass="39453">MSSAPAPAHGEHFQGRRGSLAQPQLLRGEDYVADATRRIHDAKRRVLLTTLTIAHDHRTDDLLDALVWAARRGVEVSVAADVFTYADAAGTFLPTGYRTKAWRTSDSLASKLIREGVRFSWLGREKGLPWRGRTHTKFCVVDDAAYAFGGVNLDRKGVENADFMLYIADARLADDLEAVYHQIQHMNAHERGHESFEYRYGSDRVLVDGGIPGDSIIYRRALSLARRADRVLLVSQYCPTGELGKVISERENELWFNPPRNASPANRALIASSMLWTGHRTMYTRQRYLHAKAIVFFRDDGARAAITGSHNFVEGGVRLGTREIAMETHRAETIDQILDFHARDVRGEGEH</sequence>
<dbReference type="Proteomes" id="UP000183315">
    <property type="component" value="Unassembled WGS sequence"/>
</dbReference>
<evidence type="ECO:0000259" key="1">
    <source>
        <dbReference type="PROSITE" id="PS50035"/>
    </source>
</evidence>
<evidence type="ECO:0000313" key="3">
    <source>
        <dbReference type="Proteomes" id="UP000183315"/>
    </source>
</evidence>
<organism evidence="2 3">
    <name type="scientific">Demequina mangrovi</name>
    <dbReference type="NCBI Taxonomy" id="1043493"/>
    <lineage>
        <taxon>Bacteria</taxon>
        <taxon>Bacillati</taxon>
        <taxon>Actinomycetota</taxon>
        <taxon>Actinomycetes</taxon>
        <taxon>Micrococcales</taxon>
        <taxon>Demequinaceae</taxon>
        <taxon>Demequina</taxon>
    </lineage>
</organism>
<dbReference type="PROSITE" id="PS50035">
    <property type="entry name" value="PLD"/>
    <property type="match status" value="1"/>
</dbReference>
<dbReference type="EMBL" id="FNZI01000001">
    <property type="protein sequence ID" value="SEI96895.1"/>
    <property type="molecule type" value="Genomic_DNA"/>
</dbReference>
<dbReference type="InterPro" id="IPR025202">
    <property type="entry name" value="PLD-like_dom"/>
</dbReference>
<dbReference type="SUPFAM" id="SSF56024">
    <property type="entry name" value="Phospholipase D/nuclease"/>
    <property type="match status" value="1"/>
</dbReference>
<dbReference type="AlphaFoldDB" id="A0A1H6V9E9"/>
<dbReference type="STRING" id="1043493.SAMN05421637_0587"/>
<dbReference type="GO" id="GO:0032049">
    <property type="term" value="P:cardiolipin biosynthetic process"/>
    <property type="evidence" value="ECO:0007669"/>
    <property type="project" value="UniProtKB-ARBA"/>
</dbReference>
<proteinExistence type="predicted"/>
<dbReference type="RefSeq" id="WP_042212848.1">
    <property type="nucleotide sequence ID" value="NZ_BBLU01000002.1"/>
</dbReference>
<keyword evidence="3" id="KW-1185">Reference proteome</keyword>
<dbReference type="Pfam" id="PF13091">
    <property type="entry name" value="PLDc_2"/>
    <property type="match status" value="1"/>
</dbReference>
<dbReference type="PANTHER" id="PTHR21248:SF22">
    <property type="entry name" value="PHOSPHOLIPASE D"/>
    <property type="match status" value="1"/>
</dbReference>
<dbReference type="InterPro" id="IPR001736">
    <property type="entry name" value="PLipase_D/transphosphatidylase"/>
</dbReference>
<dbReference type="Gene3D" id="3.30.870.10">
    <property type="entry name" value="Endonuclease Chain A"/>
    <property type="match status" value="1"/>
</dbReference>
<accession>A0A1H6V9E9</accession>
<dbReference type="PANTHER" id="PTHR21248">
    <property type="entry name" value="CARDIOLIPIN SYNTHASE"/>
    <property type="match status" value="1"/>
</dbReference>